<organism evidence="2 3">
    <name type="scientific">Paraburkholderia steynii</name>
    <dbReference type="NCBI Taxonomy" id="1245441"/>
    <lineage>
        <taxon>Bacteria</taxon>
        <taxon>Pseudomonadati</taxon>
        <taxon>Pseudomonadota</taxon>
        <taxon>Betaproteobacteria</taxon>
        <taxon>Burkholderiales</taxon>
        <taxon>Burkholderiaceae</taxon>
        <taxon>Paraburkholderia</taxon>
    </lineage>
</organism>
<reference evidence="2 3" key="1">
    <citation type="submission" date="2017-02" db="EMBL/GenBank/DDBJ databases">
        <title>Paraburkholderia sophoroidis sp. nov. and Paraburkholderia steynii sp. nov. rhizobial symbionts of the fynbos legume Hypocalyptus sophoroides.</title>
        <authorList>
            <person name="Steenkamp E.T."/>
            <person name="Beukes C.W."/>
            <person name="Van Zyl E."/>
            <person name="Avontuur J."/>
            <person name="Chan W.Y."/>
            <person name="Hassen A."/>
            <person name="Palmer M."/>
            <person name="Mthombeni L."/>
            <person name="Phalane F."/>
            <person name="Sereme K."/>
            <person name="Venter S.N."/>
        </authorList>
    </citation>
    <scope>NUCLEOTIDE SEQUENCE [LARGE SCALE GENOMIC DNA]</scope>
    <source>
        <strain evidence="2 3">HC1.1ba</strain>
    </source>
</reference>
<dbReference type="AlphaFoldDB" id="A0A4R0XBE2"/>
<keyword evidence="3" id="KW-1185">Reference proteome</keyword>
<gene>
    <name evidence="2" type="ORF">BZM27_29680</name>
</gene>
<keyword evidence="1" id="KW-1133">Transmembrane helix</keyword>
<feature type="transmembrane region" description="Helical" evidence="1">
    <location>
        <begin position="12"/>
        <end position="33"/>
    </location>
</feature>
<feature type="transmembrane region" description="Helical" evidence="1">
    <location>
        <begin position="40"/>
        <end position="60"/>
    </location>
</feature>
<accession>A0A4R0XBE2</accession>
<evidence type="ECO:0000313" key="3">
    <source>
        <dbReference type="Proteomes" id="UP000294200"/>
    </source>
</evidence>
<evidence type="ECO:0000256" key="1">
    <source>
        <dbReference type="SAM" id="Phobius"/>
    </source>
</evidence>
<dbReference type="EMBL" id="MWML01000133">
    <property type="protein sequence ID" value="TCG05985.1"/>
    <property type="molecule type" value="Genomic_DNA"/>
</dbReference>
<proteinExistence type="predicted"/>
<comment type="caution">
    <text evidence="2">The sequence shown here is derived from an EMBL/GenBank/DDBJ whole genome shotgun (WGS) entry which is preliminary data.</text>
</comment>
<protein>
    <submittedName>
        <fullName evidence="2">Uncharacterized protein</fullName>
    </submittedName>
</protein>
<evidence type="ECO:0000313" key="2">
    <source>
        <dbReference type="EMBL" id="TCG05985.1"/>
    </source>
</evidence>
<keyword evidence="1" id="KW-0472">Membrane</keyword>
<sequence length="61" mass="6426">MIIGSEFEVGFVMGIFSLLGVILVGGLLVAMHLERWHPRLIGAILGAALGALLIESLPLVT</sequence>
<keyword evidence="1" id="KW-0812">Transmembrane</keyword>
<name>A0A4R0XBE2_9BURK</name>
<dbReference type="Proteomes" id="UP000294200">
    <property type="component" value="Unassembled WGS sequence"/>
</dbReference>